<reference evidence="3" key="2">
    <citation type="submission" date="2015-01" db="EMBL/GenBank/DDBJ databases">
        <title>Evolutionary Origins and Diversification of the Mycorrhizal Mutualists.</title>
        <authorList>
            <consortium name="DOE Joint Genome Institute"/>
            <consortium name="Mycorrhizal Genomics Consortium"/>
            <person name="Kohler A."/>
            <person name="Kuo A."/>
            <person name="Nagy L.G."/>
            <person name="Floudas D."/>
            <person name="Copeland A."/>
            <person name="Barry K.W."/>
            <person name="Cichocki N."/>
            <person name="Veneault-Fourrey C."/>
            <person name="LaButti K."/>
            <person name="Lindquist E.A."/>
            <person name="Lipzen A."/>
            <person name="Lundell T."/>
            <person name="Morin E."/>
            <person name="Murat C."/>
            <person name="Riley R."/>
            <person name="Ohm R."/>
            <person name="Sun H."/>
            <person name="Tunlid A."/>
            <person name="Henrissat B."/>
            <person name="Grigoriev I.V."/>
            <person name="Hibbett D.S."/>
            <person name="Martin F."/>
        </authorList>
    </citation>
    <scope>NUCLEOTIDE SEQUENCE [LARGE SCALE GENOMIC DNA]</scope>
    <source>
        <strain evidence="3">Foug A</strain>
    </source>
</reference>
<proteinExistence type="predicted"/>
<dbReference type="InParanoid" id="A0A0C3D9Z9"/>
<evidence type="ECO:0000313" key="3">
    <source>
        <dbReference type="Proteomes" id="UP000053989"/>
    </source>
</evidence>
<protein>
    <submittedName>
        <fullName evidence="2">Uncharacterized protein</fullName>
    </submittedName>
</protein>
<organism evidence="2 3">
    <name type="scientific">Scleroderma citrinum Foug A</name>
    <dbReference type="NCBI Taxonomy" id="1036808"/>
    <lineage>
        <taxon>Eukaryota</taxon>
        <taxon>Fungi</taxon>
        <taxon>Dikarya</taxon>
        <taxon>Basidiomycota</taxon>
        <taxon>Agaricomycotina</taxon>
        <taxon>Agaricomycetes</taxon>
        <taxon>Agaricomycetidae</taxon>
        <taxon>Boletales</taxon>
        <taxon>Sclerodermatineae</taxon>
        <taxon>Sclerodermataceae</taxon>
        <taxon>Scleroderma</taxon>
    </lineage>
</organism>
<sequence length="141" mass="15390">MAQSVVIRSTGRRSSAPPSSDQSRVLIASAHRLSHSSRDSQLSTPIYSVSCLADSIPIHSQWYPRSCLCGHGQQHFLHDACIPITGVVSCVVNGIVGIYRNAYANASTAIAFFPWPFSLSHRRHSSSASQSICHRERYGPP</sequence>
<dbReference type="HOGENOM" id="CLU_1826447_0_0_1"/>
<dbReference type="Proteomes" id="UP000053989">
    <property type="component" value="Unassembled WGS sequence"/>
</dbReference>
<feature type="region of interest" description="Disordered" evidence="1">
    <location>
        <begin position="1"/>
        <end position="22"/>
    </location>
</feature>
<dbReference type="AlphaFoldDB" id="A0A0C3D9Z9"/>
<keyword evidence="3" id="KW-1185">Reference proteome</keyword>
<evidence type="ECO:0000313" key="2">
    <source>
        <dbReference type="EMBL" id="KIM52936.1"/>
    </source>
</evidence>
<dbReference type="EMBL" id="KN822195">
    <property type="protein sequence ID" value="KIM52936.1"/>
    <property type="molecule type" value="Genomic_DNA"/>
</dbReference>
<name>A0A0C3D9Z9_9AGAM</name>
<gene>
    <name evidence="2" type="ORF">SCLCIDRAFT_1223335</name>
</gene>
<evidence type="ECO:0000256" key="1">
    <source>
        <dbReference type="SAM" id="MobiDB-lite"/>
    </source>
</evidence>
<accession>A0A0C3D9Z9</accession>
<reference evidence="2 3" key="1">
    <citation type="submission" date="2014-04" db="EMBL/GenBank/DDBJ databases">
        <authorList>
            <consortium name="DOE Joint Genome Institute"/>
            <person name="Kuo A."/>
            <person name="Kohler A."/>
            <person name="Nagy L.G."/>
            <person name="Floudas D."/>
            <person name="Copeland A."/>
            <person name="Barry K.W."/>
            <person name="Cichocki N."/>
            <person name="Veneault-Fourrey C."/>
            <person name="LaButti K."/>
            <person name="Lindquist E.A."/>
            <person name="Lipzen A."/>
            <person name="Lundell T."/>
            <person name="Morin E."/>
            <person name="Murat C."/>
            <person name="Sun H."/>
            <person name="Tunlid A."/>
            <person name="Henrissat B."/>
            <person name="Grigoriev I.V."/>
            <person name="Hibbett D.S."/>
            <person name="Martin F."/>
            <person name="Nordberg H.P."/>
            <person name="Cantor M.N."/>
            <person name="Hua S.X."/>
        </authorList>
    </citation>
    <scope>NUCLEOTIDE SEQUENCE [LARGE SCALE GENOMIC DNA]</scope>
    <source>
        <strain evidence="2 3">Foug A</strain>
    </source>
</reference>